<dbReference type="GO" id="GO:0005634">
    <property type="term" value="C:nucleus"/>
    <property type="evidence" value="ECO:0007669"/>
    <property type="project" value="TreeGrafter"/>
</dbReference>
<protein>
    <submittedName>
        <fullName evidence="4">Werner Syndrome-like exonuclease</fullName>
    </submittedName>
</protein>
<dbReference type="SMART" id="SM00474">
    <property type="entry name" value="35EXOc"/>
    <property type="match status" value="1"/>
</dbReference>
<dbReference type="InterPro" id="IPR036397">
    <property type="entry name" value="RNaseH_sf"/>
</dbReference>
<feature type="domain" description="3'-5' exonuclease" evidence="3">
    <location>
        <begin position="16"/>
        <end position="200"/>
    </location>
</feature>
<keyword evidence="4" id="KW-0269">Exonuclease</keyword>
<evidence type="ECO:0000256" key="1">
    <source>
        <dbReference type="ARBA" id="ARBA00022722"/>
    </source>
</evidence>
<dbReference type="Proteomes" id="UP000250235">
    <property type="component" value="Unassembled WGS sequence"/>
</dbReference>
<dbReference type="CDD" id="cd06141">
    <property type="entry name" value="WRN_exo"/>
    <property type="match status" value="1"/>
</dbReference>
<keyword evidence="5" id="KW-1185">Reference proteome</keyword>
<dbReference type="AlphaFoldDB" id="A0A2Z7A7M5"/>
<dbReference type="InterPro" id="IPR012337">
    <property type="entry name" value="RNaseH-like_sf"/>
</dbReference>
<dbReference type="PANTHER" id="PTHR13620">
    <property type="entry name" value="3-5 EXONUCLEASE"/>
    <property type="match status" value="1"/>
</dbReference>
<keyword evidence="2" id="KW-0378">Hydrolase</keyword>
<proteinExistence type="predicted"/>
<dbReference type="Gene3D" id="3.30.420.10">
    <property type="entry name" value="Ribonuclease H-like superfamily/Ribonuclease H"/>
    <property type="match status" value="1"/>
</dbReference>
<sequence length="200" mass="22925">MTSTRKIVYSNDSVHTTITRSPATVSRWLSRTQSIHRRRLHHLIVGLDVEWQPSFTRGVHHPVAVLQICVGHRCLIYQILQSEYIHDSLVFFLSNPYFTFVGVGVKDDLMKLDRDYGFGGDTKFLDLRELAVNAYGAAELRQAGLKSLASLVLGKELEKPKDVTLSRWDRRWLTMDQVRYACLDAFVSFEIGRILVDSKN</sequence>
<dbReference type="Pfam" id="PF01612">
    <property type="entry name" value="DNA_pol_A_exo1"/>
    <property type="match status" value="1"/>
</dbReference>
<dbReference type="InterPro" id="IPR051132">
    <property type="entry name" value="3-5_Exonuclease_domain"/>
</dbReference>
<keyword evidence="1" id="KW-0540">Nuclease</keyword>
<evidence type="ECO:0000259" key="3">
    <source>
        <dbReference type="SMART" id="SM00474"/>
    </source>
</evidence>
<organism evidence="4 5">
    <name type="scientific">Dorcoceras hygrometricum</name>
    <dbReference type="NCBI Taxonomy" id="472368"/>
    <lineage>
        <taxon>Eukaryota</taxon>
        <taxon>Viridiplantae</taxon>
        <taxon>Streptophyta</taxon>
        <taxon>Embryophyta</taxon>
        <taxon>Tracheophyta</taxon>
        <taxon>Spermatophyta</taxon>
        <taxon>Magnoliopsida</taxon>
        <taxon>eudicotyledons</taxon>
        <taxon>Gunneridae</taxon>
        <taxon>Pentapetalae</taxon>
        <taxon>asterids</taxon>
        <taxon>lamiids</taxon>
        <taxon>Lamiales</taxon>
        <taxon>Gesneriaceae</taxon>
        <taxon>Didymocarpoideae</taxon>
        <taxon>Trichosporeae</taxon>
        <taxon>Loxocarpinae</taxon>
        <taxon>Dorcoceras</taxon>
    </lineage>
</organism>
<dbReference type="SUPFAM" id="SSF53098">
    <property type="entry name" value="Ribonuclease H-like"/>
    <property type="match status" value="1"/>
</dbReference>
<dbReference type="GO" id="GO:0008408">
    <property type="term" value="F:3'-5' exonuclease activity"/>
    <property type="evidence" value="ECO:0007669"/>
    <property type="project" value="InterPro"/>
</dbReference>
<dbReference type="GO" id="GO:0003676">
    <property type="term" value="F:nucleic acid binding"/>
    <property type="evidence" value="ECO:0007669"/>
    <property type="project" value="InterPro"/>
</dbReference>
<gene>
    <name evidence="4" type="ORF">F511_33908</name>
</gene>
<evidence type="ECO:0000313" key="4">
    <source>
        <dbReference type="EMBL" id="KZV14930.1"/>
    </source>
</evidence>
<reference evidence="4 5" key="1">
    <citation type="journal article" date="2015" name="Proc. Natl. Acad. Sci. U.S.A.">
        <title>The resurrection genome of Boea hygrometrica: A blueprint for survival of dehydration.</title>
        <authorList>
            <person name="Xiao L."/>
            <person name="Yang G."/>
            <person name="Zhang L."/>
            <person name="Yang X."/>
            <person name="Zhao S."/>
            <person name="Ji Z."/>
            <person name="Zhou Q."/>
            <person name="Hu M."/>
            <person name="Wang Y."/>
            <person name="Chen M."/>
            <person name="Xu Y."/>
            <person name="Jin H."/>
            <person name="Xiao X."/>
            <person name="Hu G."/>
            <person name="Bao F."/>
            <person name="Hu Y."/>
            <person name="Wan P."/>
            <person name="Li L."/>
            <person name="Deng X."/>
            <person name="Kuang T."/>
            <person name="Xiang C."/>
            <person name="Zhu J.K."/>
            <person name="Oliver M.J."/>
            <person name="He Y."/>
        </authorList>
    </citation>
    <scope>NUCLEOTIDE SEQUENCE [LARGE SCALE GENOMIC DNA]</scope>
    <source>
        <strain evidence="5">cv. XS01</strain>
    </source>
</reference>
<accession>A0A2Z7A7M5</accession>
<dbReference type="InterPro" id="IPR002562">
    <property type="entry name" value="3'-5'_exonuclease_dom"/>
</dbReference>
<name>A0A2Z7A7M5_9LAMI</name>
<evidence type="ECO:0000256" key="2">
    <source>
        <dbReference type="ARBA" id="ARBA00022801"/>
    </source>
</evidence>
<dbReference type="EMBL" id="KV020155">
    <property type="protein sequence ID" value="KZV14930.1"/>
    <property type="molecule type" value="Genomic_DNA"/>
</dbReference>
<dbReference type="GO" id="GO:0005737">
    <property type="term" value="C:cytoplasm"/>
    <property type="evidence" value="ECO:0007669"/>
    <property type="project" value="TreeGrafter"/>
</dbReference>
<evidence type="ECO:0000313" key="5">
    <source>
        <dbReference type="Proteomes" id="UP000250235"/>
    </source>
</evidence>
<dbReference type="FunFam" id="3.30.420.10:FF:000054">
    <property type="entry name" value="Werner Syndrome-like exonuclease"/>
    <property type="match status" value="1"/>
</dbReference>
<dbReference type="PANTHER" id="PTHR13620:SF105">
    <property type="entry name" value="OS01G0737700 PROTEIN"/>
    <property type="match status" value="1"/>
</dbReference>
<dbReference type="GO" id="GO:0006139">
    <property type="term" value="P:nucleobase-containing compound metabolic process"/>
    <property type="evidence" value="ECO:0007669"/>
    <property type="project" value="InterPro"/>
</dbReference>
<dbReference type="OrthoDB" id="1920326at2759"/>